<sequence length="300" mass="33873">MTEAPDGGPGKRRPERDRLLLDLGADLRTVRTEVSGLRADVRETAGLVAEAMPRLEDVENDLAEVKGTLEALTEEEPEPGNPPVEWPALPAEDAEREWDELAEWVGDTLVPWLQITRSQLPDMWPAHPRAVFELLWLKTCYRQAYMKRSHPTAAAEWHTRWLAAALENVRTAMPSDWEHRMEPNQPPAGQSPPQPPAPGTPPPARPGYQAGGGAEPWKQQYTPPPAAPQQQPAPQQPAQQPAGYSYGGWREQLATREHWDQSWQQAKARDIAWRRDREQRQLDQARRNLEQGTTSTDIRS</sequence>
<proteinExistence type="predicted"/>
<comment type="caution">
    <text evidence="2">The sequence shown here is derived from an EMBL/GenBank/DDBJ whole genome shotgun (WGS) entry which is preliminary data.</text>
</comment>
<dbReference type="RefSeq" id="WP_168523797.1">
    <property type="nucleotide sequence ID" value="NZ_JAAXLS010000084.1"/>
</dbReference>
<feature type="region of interest" description="Disordered" evidence="1">
    <location>
        <begin position="177"/>
        <end position="249"/>
    </location>
</feature>
<feature type="compositionally biased region" description="Low complexity" evidence="1">
    <location>
        <begin position="228"/>
        <end position="242"/>
    </location>
</feature>
<evidence type="ECO:0008006" key="4">
    <source>
        <dbReference type="Google" id="ProtNLM"/>
    </source>
</evidence>
<accession>A0ABX1JHK7</accession>
<name>A0ABX1JHK7_9PSEU</name>
<dbReference type="Proteomes" id="UP000715441">
    <property type="component" value="Unassembled WGS sequence"/>
</dbReference>
<feature type="compositionally biased region" description="Pro residues" evidence="1">
    <location>
        <begin position="184"/>
        <end position="205"/>
    </location>
</feature>
<reference evidence="2 3" key="1">
    <citation type="submission" date="2020-04" db="EMBL/GenBank/DDBJ databases">
        <title>Novel species.</title>
        <authorList>
            <person name="Teo W.F.A."/>
            <person name="Lipun K."/>
            <person name="Srisuk N."/>
            <person name="Duangmal K."/>
        </authorList>
    </citation>
    <scope>NUCLEOTIDE SEQUENCE [LARGE SCALE GENOMIC DNA]</scope>
    <source>
        <strain evidence="2 3">K13G38</strain>
    </source>
</reference>
<evidence type="ECO:0000256" key="1">
    <source>
        <dbReference type="SAM" id="MobiDB-lite"/>
    </source>
</evidence>
<protein>
    <recommendedName>
        <fullName evidence="4">DUF4913 domain-containing protein</fullName>
    </recommendedName>
</protein>
<gene>
    <name evidence="2" type="ORF">HFP15_40930</name>
</gene>
<evidence type="ECO:0000313" key="3">
    <source>
        <dbReference type="Proteomes" id="UP000715441"/>
    </source>
</evidence>
<evidence type="ECO:0000313" key="2">
    <source>
        <dbReference type="EMBL" id="NKQ59223.1"/>
    </source>
</evidence>
<dbReference type="EMBL" id="JAAXLS010000084">
    <property type="protein sequence ID" value="NKQ59223.1"/>
    <property type="molecule type" value="Genomic_DNA"/>
</dbReference>
<organism evidence="2 3">
    <name type="scientific">Amycolatopsis acididurans</name>
    <dbReference type="NCBI Taxonomy" id="2724524"/>
    <lineage>
        <taxon>Bacteria</taxon>
        <taxon>Bacillati</taxon>
        <taxon>Actinomycetota</taxon>
        <taxon>Actinomycetes</taxon>
        <taxon>Pseudonocardiales</taxon>
        <taxon>Pseudonocardiaceae</taxon>
        <taxon>Amycolatopsis</taxon>
    </lineage>
</organism>
<keyword evidence="3" id="KW-1185">Reference proteome</keyword>